<dbReference type="Gene3D" id="3.40.50.1240">
    <property type="entry name" value="Phosphoglycerate mutase-like"/>
    <property type="match status" value="1"/>
</dbReference>
<name>A0A1N6E8C5_9BACT</name>
<keyword evidence="3" id="KW-1185">Reference proteome</keyword>
<dbReference type="CDD" id="cd07067">
    <property type="entry name" value="HP_PGM_like"/>
    <property type="match status" value="1"/>
</dbReference>
<organism evidence="2 3">
    <name type="scientific">Algoriphagus halophilus</name>
    <dbReference type="NCBI Taxonomy" id="226505"/>
    <lineage>
        <taxon>Bacteria</taxon>
        <taxon>Pseudomonadati</taxon>
        <taxon>Bacteroidota</taxon>
        <taxon>Cytophagia</taxon>
        <taxon>Cytophagales</taxon>
        <taxon>Cyclobacteriaceae</taxon>
        <taxon>Algoriphagus</taxon>
    </lineage>
</organism>
<dbReference type="InterPro" id="IPR029033">
    <property type="entry name" value="His_PPase_superfam"/>
</dbReference>
<dbReference type="Pfam" id="PF00300">
    <property type="entry name" value="His_Phos_1"/>
    <property type="match status" value="1"/>
</dbReference>
<evidence type="ECO:0000313" key="3">
    <source>
        <dbReference type="Proteomes" id="UP000185221"/>
    </source>
</evidence>
<dbReference type="OrthoDB" id="9810154at2"/>
<dbReference type="STRING" id="226505.SAMN05444394_1838"/>
<accession>A0A1N6E8C5</accession>
<dbReference type="Proteomes" id="UP000185221">
    <property type="component" value="Unassembled WGS sequence"/>
</dbReference>
<protein>
    <submittedName>
        <fullName evidence="2">Phosphohistidine phosphatase</fullName>
    </submittedName>
</protein>
<proteinExistence type="predicted"/>
<evidence type="ECO:0000256" key="1">
    <source>
        <dbReference type="PIRSR" id="PIRSR613078-2"/>
    </source>
</evidence>
<dbReference type="EMBL" id="FSRC01000001">
    <property type="protein sequence ID" value="SIN79270.1"/>
    <property type="molecule type" value="Genomic_DNA"/>
</dbReference>
<reference evidence="3" key="1">
    <citation type="submission" date="2016-11" db="EMBL/GenBank/DDBJ databases">
        <authorList>
            <person name="Varghese N."/>
            <person name="Submissions S."/>
        </authorList>
    </citation>
    <scope>NUCLEOTIDE SEQUENCE [LARGE SCALE GENOMIC DNA]</scope>
    <source>
        <strain evidence="3">DSM 15292</strain>
    </source>
</reference>
<evidence type="ECO:0000313" key="2">
    <source>
        <dbReference type="EMBL" id="SIN79270.1"/>
    </source>
</evidence>
<feature type="binding site" evidence="1">
    <location>
        <position position="56"/>
    </location>
    <ligand>
        <name>substrate</name>
    </ligand>
</feature>
<dbReference type="SUPFAM" id="SSF53254">
    <property type="entry name" value="Phosphoglycerate mutase-like"/>
    <property type="match status" value="1"/>
</dbReference>
<dbReference type="AlphaFoldDB" id="A0A1N6E8C5"/>
<dbReference type="InterPro" id="IPR013078">
    <property type="entry name" value="His_Pase_superF_clade-1"/>
</dbReference>
<sequence length="155" mass="17329">MKRLFLLRHGEAGFSEGTDFQRQLTNKGKEKLNQLGKELQSRSLSIDFMFCSTAERTMQTAGIIQQYISIKEEVFLKDIYESNLGGLIHILEGCPTHAESCLIIGHNPILSLLVSHISGENYINMQPGMLACLDLEISDWNMVGVNTGSLIEILQ</sequence>
<dbReference type="SMART" id="SM00855">
    <property type="entry name" value="PGAM"/>
    <property type="match status" value="1"/>
</dbReference>
<gene>
    <name evidence="2" type="ORF">SAMN05444394_1838</name>
</gene>
<dbReference type="RefSeq" id="WP_074224528.1">
    <property type="nucleotide sequence ID" value="NZ_FSRC01000001.1"/>
</dbReference>